<evidence type="ECO:0000313" key="1">
    <source>
        <dbReference type="EMBL" id="MDZ5455855.1"/>
    </source>
</evidence>
<reference evidence="1 2" key="1">
    <citation type="submission" date="2023-11" db="EMBL/GenBank/DDBJ databases">
        <title>Draft genome of Azohydromonas lata strain H1 (DSM1123), a polyhydroxyalkanoate producer.</title>
        <authorList>
            <person name="Traversa D."/>
            <person name="D'Addabbo P."/>
            <person name="Pazzani C."/>
            <person name="Manzari C."/>
            <person name="Chiara M."/>
            <person name="Scrascia M."/>
        </authorList>
    </citation>
    <scope>NUCLEOTIDE SEQUENCE [LARGE SCALE GENOMIC DNA]</scope>
    <source>
        <strain evidence="1 2">H1</strain>
    </source>
</reference>
<sequence length="99" mass="10583">MDEAGHLLVADPGMGYYRVLNHRADPVQVIRSLEGTSLTNLAFGGPQRRTLYCTESVPGSILRIRMDAAGLPCARPEQLPRVASGSKDCGLGAACWAPM</sequence>
<dbReference type="Proteomes" id="UP001293718">
    <property type="component" value="Unassembled WGS sequence"/>
</dbReference>
<evidence type="ECO:0008006" key="3">
    <source>
        <dbReference type="Google" id="ProtNLM"/>
    </source>
</evidence>
<dbReference type="Gene3D" id="2.120.10.30">
    <property type="entry name" value="TolB, C-terminal domain"/>
    <property type="match status" value="1"/>
</dbReference>
<dbReference type="InterPro" id="IPR011042">
    <property type="entry name" value="6-blade_b-propeller_TolB-like"/>
</dbReference>
<dbReference type="RefSeq" id="WP_322464543.1">
    <property type="nucleotide sequence ID" value="NZ_JAXOJX010000004.1"/>
</dbReference>
<gene>
    <name evidence="1" type="ORF">SM757_04665</name>
</gene>
<evidence type="ECO:0000313" key="2">
    <source>
        <dbReference type="Proteomes" id="UP001293718"/>
    </source>
</evidence>
<organism evidence="1 2">
    <name type="scientific">Azohydromonas lata</name>
    <dbReference type="NCBI Taxonomy" id="45677"/>
    <lineage>
        <taxon>Bacteria</taxon>
        <taxon>Pseudomonadati</taxon>
        <taxon>Pseudomonadota</taxon>
        <taxon>Betaproteobacteria</taxon>
        <taxon>Burkholderiales</taxon>
        <taxon>Sphaerotilaceae</taxon>
        <taxon>Azohydromonas</taxon>
    </lineage>
</organism>
<protein>
    <recommendedName>
        <fullName evidence="3">SMP-30/Gluconolactonase/LRE-like region domain-containing protein</fullName>
    </recommendedName>
</protein>
<proteinExistence type="predicted"/>
<dbReference type="EMBL" id="JAXOJX010000004">
    <property type="protein sequence ID" value="MDZ5455855.1"/>
    <property type="molecule type" value="Genomic_DNA"/>
</dbReference>
<accession>A0ABU5IBD5</accession>
<keyword evidence="2" id="KW-1185">Reference proteome</keyword>
<dbReference type="SUPFAM" id="SSF63829">
    <property type="entry name" value="Calcium-dependent phosphotriesterase"/>
    <property type="match status" value="1"/>
</dbReference>
<comment type="caution">
    <text evidence="1">The sequence shown here is derived from an EMBL/GenBank/DDBJ whole genome shotgun (WGS) entry which is preliminary data.</text>
</comment>
<name>A0ABU5IBD5_9BURK</name>